<evidence type="ECO:0000313" key="3">
    <source>
        <dbReference type="Proteomes" id="UP000199382"/>
    </source>
</evidence>
<dbReference type="InterPro" id="IPR049945">
    <property type="entry name" value="AAA_22"/>
</dbReference>
<dbReference type="InterPro" id="IPR003593">
    <property type="entry name" value="AAA+_ATPase"/>
</dbReference>
<dbReference type="InterPro" id="IPR027417">
    <property type="entry name" value="P-loop_NTPase"/>
</dbReference>
<dbReference type="GO" id="GO:0016887">
    <property type="term" value="F:ATP hydrolysis activity"/>
    <property type="evidence" value="ECO:0007669"/>
    <property type="project" value="InterPro"/>
</dbReference>
<accession>A0A1G9FYJ6</accession>
<evidence type="ECO:0000313" key="2">
    <source>
        <dbReference type="EMBL" id="SDK93385.1"/>
    </source>
</evidence>
<evidence type="ECO:0000259" key="1">
    <source>
        <dbReference type="SMART" id="SM00382"/>
    </source>
</evidence>
<feature type="domain" description="AAA+ ATPase" evidence="1">
    <location>
        <begin position="74"/>
        <end position="216"/>
    </location>
</feature>
<dbReference type="Pfam" id="PF13401">
    <property type="entry name" value="AAA_22"/>
    <property type="match status" value="1"/>
</dbReference>
<dbReference type="PANTHER" id="PTHR35894:SF1">
    <property type="entry name" value="PHOSPHORIBULOKINASE _ URIDINE KINASE FAMILY"/>
    <property type="match status" value="1"/>
</dbReference>
<organism evidence="2 3">
    <name type="scientific">Aliiruegeria lutimaris</name>
    <dbReference type="NCBI Taxonomy" id="571298"/>
    <lineage>
        <taxon>Bacteria</taxon>
        <taxon>Pseudomonadati</taxon>
        <taxon>Pseudomonadota</taxon>
        <taxon>Alphaproteobacteria</taxon>
        <taxon>Rhodobacterales</taxon>
        <taxon>Roseobacteraceae</taxon>
        <taxon>Aliiruegeria</taxon>
    </lineage>
</organism>
<dbReference type="STRING" id="571298.SAMN04488026_106015"/>
<gene>
    <name evidence="2" type="ORF">SAMN04488026_106015</name>
</gene>
<proteinExistence type="predicted"/>
<sequence>MGRRQRFRTVAQKIPHEGAQRSEDKAVIMSQDMYAGYFGLSKRPFALVPDPNFLFWSPQHTRAFAVLEFGVMSRAPITLVTGEVGAGKTTLLHALLGRMTEEIRVGLISNAQGDRGELLQWAMNALGMELFEGESYVQMFSRLQDQLVADYAAGRRVILIFDEAQNLSKRGLEELRMFTNINSNQDELLQIILVGQPELRNVIRAPDMRQLAQRVAASFHLEGLDAQGTAGFIAHRLQHVGGTGEEFSPEAAALVHEATKGIPRLVNQLCDLAMLYAWSDEEQVVSESTVLRVLEDGVFFGGGTLEGETA</sequence>
<keyword evidence="3" id="KW-1185">Reference proteome</keyword>
<reference evidence="2 3" key="1">
    <citation type="submission" date="2016-10" db="EMBL/GenBank/DDBJ databases">
        <authorList>
            <person name="de Groot N.N."/>
        </authorList>
    </citation>
    <scope>NUCLEOTIDE SEQUENCE [LARGE SCALE GENOMIC DNA]</scope>
    <source>
        <strain evidence="2 3">DSM 25294</strain>
    </source>
</reference>
<dbReference type="SUPFAM" id="SSF52540">
    <property type="entry name" value="P-loop containing nucleoside triphosphate hydrolases"/>
    <property type="match status" value="1"/>
</dbReference>
<dbReference type="Proteomes" id="UP000199382">
    <property type="component" value="Unassembled WGS sequence"/>
</dbReference>
<dbReference type="PANTHER" id="PTHR35894">
    <property type="entry name" value="GENERAL SECRETION PATHWAY PROTEIN A-RELATED"/>
    <property type="match status" value="1"/>
</dbReference>
<dbReference type="EMBL" id="FNEK01000060">
    <property type="protein sequence ID" value="SDK93385.1"/>
    <property type="molecule type" value="Genomic_DNA"/>
</dbReference>
<dbReference type="SMART" id="SM00382">
    <property type="entry name" value="AAA"/>
    <property type="match status" value="1"/>
</dbReference>
<dbReference type="AlphaFoldDB" id="A0A1G9FYJ6"/>
<dbReference type="Gene3D" id="3.40.50.300">
    <property type="entry name" value="P-loop containing nucleotide triphosphate hydrolases"/>
    <property type="match status" value="1"/>
</dbReference>
<name>A0A1G9FYJ6_9RHOB</name>
<protein>
    <submittedName>
        <fullName evidence="2">Type II secretion system protein A</fullName>
    </submittedName>
</protein>
<dbReference type="InterPro" id="IPR052026">
    <property type="entry name" value="ExeA_AAA_ATPase_DNA-bind"/>
</dbReference>